<reference evidence="2 3" key="1">
    <citation type="submission" date="2021-02" db="EMBL/GenBank/DDBJ databases">
        <title>De Novo genome assembly of isolated myxobacteria.</title>
        <authorList>
            <person name="Stevens D.C."/>
        </authorList>
    </citation>
    <scope>NUCLEOTIDE SEQUENCE [LARGE SCALE GENOMIC DNA]</scope>
    <source>
        <strain evidence="2 3">SCHIC003</strain>
    </source>
</reference>
<evidence type="ECO:0008006" key="4">
    <source>
        <dbReference type="Google" id="ProtNLM"/>
    </source>
</evidence>
<feature type="chain" id="PRO_5046208779" description="Lipoprotein" evidence="1">
    <location>
        <begin position="22"/>
        <end position="196"/>
    </location>
</feature>
<dbReference type="Proteomes" id="UP000663090">
    <property type="component" value="Chromosome"/>
</dbReference>
<protein>
    <recommendedName>
        <fullName evidence="4">Lipoprotein</fullName>
    </recommendedName>
</protein>
<gene>
    <name evidence="2" type="ORF">JY572_36810</name>
</gene>
<dbReference type="RefSeq" id="WP_206715632.1">
    <property type="nucleotide sequence ID" value="NZ_CP071091.1"/>
</dbReference>
<name>A0ABX7N508_9BACT</name>
<evidence type="ECO:0000313" key="2">
    <source>
        <dbReference type="EMBL" id="QSQ13829.1"/>
    </source>
</evidence>
<evidence type="ECO:0000313" key="3">
    <source>
        <dbReference type="Proteomes" id="UP000663090"/>
    </source>
</evidence>
<sequence length="196" mass="20608">MKTATCFLVVLSLLAVGCGNSDDGEDGGGGGGGGGGTALQCSAVGWCSNWYPPVREVASPPPLTGGTLRDGLYRMEQGSHHSQALLIQGKSILLIGRSWSNFVGTWKADGGKLTVSVTGNCDELEEKRMTTEFTYAFATQGNTVYLQDLDTEGRPVLGFHKVSSLCEENATFVCNSRICTCVTTTNKPLTGQPSCG</sequence>
<feature type="signal peptide" evidence="1">
    <location>
        <begin position="1"/>
        <end position="21"/>
    </location>
</feature>
<dbReference type="EMBL" id="CP071091">
    <property type="protein sequence ID" value="QSQ13829.1"/>
    <property type="molecule type" value="Genomic_DNA"/>
</dbReference>
<organism evidence="2 3">
    <name type="scientific">Myxococcus landrumensis</name>
    <dbReference type="NCBI Taxonomy" id="2813577"/>
    <lineage>
        <taxon>Bacteria</taxon>
        <taxon>Pseudomonadati</taxon>
        <taxon>Myxococcota</taxon>
        <taxon>Myxococcia</taxon>
        <taxon>Myxococcales</taxon>
        <taxon>Cystobacterineae</taxon>
        <taxon>Myxococcaceae</taxon>
        <taxon>Myxococcus</taxon>
    </lineage>
</organism>
<evidence type="ECO:0000256" key="1">
    <source>
        <dbReference type="SAM" id="SignalP"/>
    </source>
</evidence>
<dbReference type="PROSITE" id="PS51257">
    <property type="entry name" value="PROKAR_LIPOPROTEIN"/>
    <property type="match status" value="1"/>
</dbReference>
<proteinExistence type="predicted"/>
<keyword evidence="1" id="KW-0732">Signal</keyword>
<keyword evidence="3" id="KW-1185">Reference proteome</keyword>
<accession>A0ABX7N508</accession>